<proteinExistence type="predicted"/>
<feature type="transmembrane region" description="Helical" evidence="1">
    <location>
        <begin position="36"/>
        <end position="57"/>
    </location>
</feature>
<evidence type="ECO:0000313" key="2">
    <source>
        <dbReference type="Proteomes" id="UP000887577"/>
    </source>
</evidence>
<evidence type="ECO:0000313" key="3">
    <source>
        <dbReference type="WBParaSite" id="PSU_v2.g18867.t1"/>
    </source>
</evidence>
<accession>A0A914YJ55</accession>
<organism evidence="2 3">
    <name type="scientific">Panagrolaimus superbus</name>
    <dbReference type="NCBI Taxonomy" id="310955"/>
    <lineage>
        <taxon>Eukaryota</taxon>
        <taxon>Metazoa</taxon>
        <taxon>Ecdysozoa</taxon>
        <taxon>Nematoda</taxon>
        <taxon>Chromadorea</taxon>
        <taxon>Rhabditida</taxon>
        <taxon>Tylenchina</taxon>
        <taxon>Panagrolaimomorpha</taxon>
        <taxon>Panagrolaimoidea</taxon>
        <taxon>Panagrolaimidae</taxon>
        <taxon>Panagrolaimus</taxon>
    </lineage>
</organism>
<keyword evidence="1" id="KW-1133">Transmembrane helix</keyword>
<evidence type="ECO:0000256" key="1">
    <source>
        <dbReference type="SAM" id="Phobius"/>
    </source>
</evidence>
<dbReference type="WBParaSite" id="PSU_v2.g18867.t1">
    <property type="protein sequence ID" value="PSU_v2.g18867.t1"/>
    <property type="gene ID" value="PSU_v2.g18867"/>
</dbReference>
<dbReference type="AlphaFoldDB" id="A0A914YJ55"/>
<keyword evidence="1" id="KW-0472">Membrane</keyword>
<name>A0A914YJ55_9BILA</name>
<keyword evidence="1" id="KW-0812">Transmembrane</keyword>
<sequence length="82" mass="9704">MTRTRRYIIMKETAYFPDTEAYDEVQKKKAASKYNLVNILHPLFLLLVMLLMLWPLLGYPNRYEILEKRKGMEAILPLGKSL</sequence>
<keyword evidence="2" id="KW-1185">Reference proteome</keyword>
<protein>
    <submittedName>
        <fullName evidence="3">Uncharacterized protein</fullName>
    </submittedName>
</protein>
<reference evidence="3" key="1">
    <citation type="submission" date="2022-11" db="UniProtKB">
        <authorList>
            <consortium name="WormBaseParasite"/>
        </authorList>
    </citation>
    <scope>IDENTIFICATION</scope>
</reference>
<dbReference type="Proteomes" id="UP000887577">
    <property type="component" value="Unplaced"/>
</dbReference>